<dbReference type="AlphaFoldDB" id="A0A0D9VB80"/>
<evidence type="ECO:0000313" key="1">
    <source>
        <dbReference type="EnsemblPlants" id="LPERR02G00650.1"/>
    </source>
</evidence>
<evidence type="ECO:0000313" key="2">
    <source>
        <dbReference type="Proteomes" id="UP000032180"/>
    </source>
</evidence>
<dbReference type="HOGENOM" id="CLU_117865_0_0_1"/>
<keyword evidence="2" id="KW-1185">Reference proteome</keyword>
<dbReference type="Gramene" id="LPERR02G00650.1">
    <property type="protein sequence ID" value="LPERR02G00650.1"/>
    <property type="gene ID" value="LPERR02G00650"/>
</dbReference>
<reference evidence="1" key="3">
    <citation type="submission" date="2015-04" db="UniProtKB">
        <authorList>
            <consortium name="EnsemblPlants"/>
        </authorList>
    </citation>
    <scope>IDENTIFICATION</scope>
</reference>
<accession>A0A0D9VB80</accession>
<sequence>MAALRLAARKLAGVGPRAPTNIQAVIGSSSRPATAAATAIEEGQRRLPALASCCFYPSRRFSSGPRPKFSAFDNYLRHHEGPDPPYVDKAELEALRMEVEQKKEELFYKIALLDWQWESRRRSKEAKMDRDVLCLLVDHVKPNPDDQAQE</sequence>
<reference evidence="2" key="2">
    <citation type="submission" date="2013-12" db="EMBL/GenBank/DDBJ databases">
        <authorList>
            <person name="Yu Y."/>
            <person name="Lee S."/>
            <person name="de Baynast K."/>
            <person name="Wissotski M."/>
            <person name="Liu L."/>
            <person name="Talag J."/>
            <person name="Goicoechea J."/>
            <person name="Angelova A."/>
            <person name="Jetty R."/>
            <person name="Kudrna D."/>
            <person name="Golser W."/>
            <person name="Rivera L."/>
            <person name="Zhang J."/>
            <person name="Wing R."/>
        </authorList>
    </citation>
    <scope>NUCLEOTIDE SEQUENCE</scope>
</reference>
<reference evidence="1 2" key="1">
    <citation type="submission" date="2012-08" db="EMBL/GenBank/DDBJ databases">
        <title>Oryza genome evolution.</title>
        <authorList>
            <person name="Wing R.A."/>
        </authorList>
    </citation>
    <scope>NUCLEOTIDE SEQUENCE</scope>
</reference>
<name>A0A0D9VB80_9ORYZ</name>
<dbReference type="EnsemblPlants" id="LPERR02G00650.1">
    <property type="protein sequence ID" value="LPERR02G00650.1"/>
    <property type="gene ID" value="LPERR02G00650"/>
</dbReference>
<proteinExistence type="predicted"/>
<dbReference type="Proteomes" id="UP000032180">
    <property type="component" value="Chromosome 2"/>
</dbReference>
<protein>
    <submittedName>
        <fullName evidence="1">Uncharacterized protein</fullName>
    </submittedName>
</protein>
<organism evidence="1 2">
    <name type="scientific">Leersia perrieri</name>
    <dbReference type="NCBI Taxonomy" id="77586"/>
    <lineage>
        <taxon>Eukaryota</taxon>
        <taxon>Viridiplantae</taxon>
        <taxon>Streptophyta</taxon>
        <taxon>Embryophyta</taxon>
        <taxon>Tracheophyta</taxon>
        <taxon>Spermatophyta</taxon>
        <taxon>Magnoliopsida</taxon>
        <taxon>Liliopsida</taxon>
        <taxon>Poales</taxon>
        <taxon>Poaceae</taxon>
        <taxon>BOP clade</taxon>
        <taxon>Oryzoideae</taxon>
        <taxon>Oryzeae</taxon>
        <taxon>Oryzinae</taxon>
        <taxon>Leersia</taxon>
    </lineage>
</organism>